<evidence type="ECO:0000313" key="2">
    <source>
        <dbReference type="Proteomes" id="UP001206925"/>
    </source>
</evidence>
<organism evidence="1 2">
    <name type="scientific">Ambrosia artemisiifolia</name>
    <name type="common">Common ragweed</name>
    <dbReference type="NCBI Taxonomy" id="4212"/>
    <lineage>
        <taxon>Eukaryota</taxon>
        <taxon>Viridiplantae</taxon>
        <taxon>Streptophyta</taxon>
        <taxon>Embryophyta</taxon>
        <taxon>Tracheophyta</taxon>
        <taxon>Spermatophyta</taxon>
        <taxon>Magnoliopsida</taxon>
        <taxon>eudicotyledons</taxon>
        <taxon>Gunneridae</taxon>
        <taxon>Pentapetalae</taxon>
        <taxon>asterids</taxon>
        <taxon>campanulids</taxon>
        <taxon>Asterales</taxon>
        <taxon>Asteraceae</taxon>
        <taxon>Asteroideae</taxon>
        <taxon>Heliantheae alliance</taxon>
        <taxon>Heliantheae</taxon>
        <taxon>Ambrosia</taxon>
    </lineage>
</organism>
<dbReference type="GO" id="GO:0051307">
    <property type="term" value="P:meiotic chromosome separation"/>
    <property type="evidence" value="ECO:0007669"/>
    <property type="project" value="TreeGrafter"/>
</dbReference>
<dbReference type="PANTHER" id="PTHR12792">
    <property type="entry name" value="EXTRA SPINDLE POLES 1-RELATED"/>
    <property type="match status" value="1"/>
</dbReference>
<dbReference type="GO" id="GO:0005737">
    <property type="term" value="C:cytoplasm"/>
    <property type="evidence" value="ECO:0007669"/>
    <property type="project" value="TreeGrafter"/>
</dbReference>
<dbReference type="PANTHER" id="PTHR12792:SF0">
    <property type="entry name" value="SEPARIN"/>
    <property type="match status" value="1"/>
</dbReference>
<dbReference type="InterPro" id="IPR005314">
    <property type="entry name" value="Peptidase_C50"/>
</dbReference>
<dbReference type="AlphaFoldDB" id="A0AAD5CAL5"/>
<evidence type="ECO:0000313" key="1">
    <source>
        <dbReference type="EMBL" id="KAI7738302.1"/>
    </source>
</evidence>
<comment type="caution">
    <text evidence="1">The sequence shown here is derived from an EMBL/GenBank/DDBJ whole genome shotgun (WGS) entry which is preliminary data.</text>
</comment>
<dbReference type="GO" id="GO:0006508">
    <property type="term" value="P:proteolysis"/>
    <property type="evidence" value="ECO:0007669"/>
    <property type="project" value="InterPro"/>
</dbReference>
<proteinExistence type="predicted"/>
<dbReference type="Proteomes" id="UP001206925">
    <property type="component" value="Unassembled WGS sequence"/>
</dbReference>
<keyword evidence="2" id="KW-1185">Reference proteome</keyword>
<dbReference type="EMBL" id="JAMZMK010008835">
    <property type="protein sequence ID" value="KAI7738302.1"/>
    <property type="molecule type" value="Genomic_DNA"/>
</dbReference>
<reference evidence="1" key="1">
    <citation type="submission" date="2022-06" db="EMBL/GenBank/DDBJ databases">
        <title>Uncovering the hologenomic basis of an extraordinary plant invasion.</title>
        <authorList>
            <person name="Bieker V.C."/>
            <person name="Martin M.D."/>
            <person name="Gilbert T."/>
            <person name="Hodgins K."/>
            <person name="Battlay P."/>
            <person name="Petersen B."/>
            <person name="Wilson J."/>
        </authorList>
    </citation>
    <scope>NUCLEOTIDE SEQUENCE</scope>
    <source>
        <strain evidence="1">AA19_3_7</strain>
        <tissue evidence="1">Leaf</tissue>
    </source>
</reference>
<dbReference type="GO" id="GO:0004197">
    <property type="term" value="F:cysteine-type endopeptidase activity"/>
    <property type="evidence" value="ECO:0007669"/>
    <property type="project" value="InterPro"/>
</dbReference>
<accession>A0AAD5CAL5</accession>
<dbReference type="GO" id="GO:0072686">
    <property type="term" value="C:mitotic spindle"/>
    <property type="evidence" value="ECO:0007669"/>
    <property type="project" value="TreeGrafter"/>
</dbReference>
<sequence length="167" mass="18991">MQMTISDILLKNIYDAKDSFLNKSRILIEKGRELRARGVEGLNECNDLLSAAISTMQLIQSDIYDNNKEACGPICNLLAEAYCLRALCTQEAEPNSKVFVQDIGYALKLWLSQEHSQSVEQTDMVYHNTILLLYHVGDLLLLKGYMDAHSDIYEMMIRFCTCKNVSL</sequence>
<name>A0AAD5CAL5_AMBAR</name>
<protein>
    <submittedName>
        <fullName evidence="1">Uncharacterized protein</fullName>
    </submittedName>
</protein>
<dbReference type="GO" id="GO:0005634">
    <property type="term" value="C:nucleus"/>
    <property type="evidence" value="ECO:0007669"/>
    <property type="project" value="InterPro"/>
</dbReference>
<feature type="non-terminal residue" evidence="1">
    <location>
        <position position="1"/>
    </location>
</feature>
<gene>
    <name evidence="1" type="ORF">M8C21_012964</name>
</gene>